<protein>
    <submittedName>
        <fullName evidence="1">Oidioi.mRNA.OKI2018_I69.PAR.g9933.t1.cds</fullName>
    </submittedName>
</protein>
<proteinExistence type="predicted"/>
<reference evidence="1 2" key="1">
    <citation type="submission" date="2021-04" db="EMBL/GenBank/DDBJ databases">
        <authorList>
            <person name="Bliznina A."/>
        </authorList>
    </citation>
    <scope>NUCLEOTIDE SEQUENCE [LARGE SCALE GENOMIC DNA]</scope>
</reference>
<accession>A0ABN7RN02</accession>
<name>A0ABN7RN02_OIKDI</name>
<sequence length="137" mass="15648">MKLFGIVFASVSAVTWEKMDERRAEFTGRLDAEGRTRLSSRYDQFLQNALDAVPEDNLSVDGCQNVWGIDDESDDSFDPATATHCEYGRKLARNYLRLVKKDLCLDGLERGGKSLRNNIEKKFAQVVKFTRARDFCQ</sequence>
<organism evidence="1 2">
    <name type="scientific">Oikopleura dioica</name>
    <name type="common">Tunicate</name>
    <dbReference type="NCBI Taxonomy" id="34765"/>
    <lineage>
        <taxon>Eukaryota</taxon>
        <taxon>Metazoa</taxon>
        <taxon>Chordata</taxon>
        <taxon>Tunicata</taxon>
        <taxon>Appendicularia</taxon>
        <taxon>Copelata</taxon>
        <taxon>Oikopleuridae</taxon>
        <taxon>Oikopleura</taxon>
    </lineage>
</organism>
<dbReference type="Proteomes" id="UP001158576">
    <property type="component" value="Chromosome PAR"/>
</dbReference>
<dbReference type="EMBL" id="OU015568">
    <property type="protein sequence ID" value="CAG5081660.1"/>
    <property type="molecule type" value="Genomic_DNA"/>
</dbReference>
<evidence type="ECO:0000313" key="1">
    <source>
        <dbReference type="EMBL" id="CAG5081660.1"/>
    </source>
</evidence>
<gene>
    <name evidence="1" type="ORF">OKIOD_LOCUS1491</name>
</gene>
<evidence type="ECO:0000313" key="2">
    <source>
        <dbReference type="Proteomes" id="UP001158576"/>
    </source>
</evidence>
<keyword evidence="2" id="KW-1185">Reference proteome</keyword>